<evidence type="ECO:0000313" key="2">
    <source>
        <dbReference type="EMBL" id="GBF58691.1"/>
    </source>
</evidence>
<dbReference type="SUPFAM" id="SSF54593">
    <property type="entry name" value="Glyoxalase/Bleomycin resistance protein/Dihydroxybiphenyl dioxygenase"/>
    <property type="match status" value="1"/>
</dbReference>
<dbReference type="CDD" id="cd06587">
    <property type="entry name" value="VOC"/>
    <property type="match status" value="1"/>
</dbReference>
<reference evidence="2 3" key="1">
    <citation type="journal article" date="2018" name="Genome Announc.">
        <title>Draft Genome Sequence of "Candidatus Phycosocius bacilliformis," an Alphaproteobacterial Ectosymbiont of the Hydrocarbon-Producing Green Alga Botryococcus braunii.</title>
        <authorList>
            <person name="Tanabe Y."/>
            <person name="Yamaguchi H."/>
            <person name="Watanabe M.M."/>
        </authorList>
    </citation>
    <scope>NUCLEOTIDE SEQUENCE [LARGE SCALE GENOMIC DNA]</scope>
    <source>
        <strain evidence="2 3">BOTRYCO-2</strain>
    </source>
</reference>
<dbReference type="AlphaFoldDB" id="A0A2P2ECC4"/>
<dbReference type="Pfam" id="PF00903">
    <property type="entry name" value="Glyoxalase"/>
    <property type="match status" value="1"/>
</dbReference>
<dbReference type="InterPro" id="IPR037523">
    <property type="entry name" value="VOC_core"/>
</dbReference>
<dbReference type="Proteomes" id="UP000245086">
    <property type="component" value="Unassembled WGS sequence"/>
</dbReference>
<dbReference type="EMBL" id="BFBR01000007">
    <property type="protein sequence ID" value="GBF58691.1"/>
    <property type="molecule type" value="Genomic_DNA"/>
</dbReference>
<dbReference type="PANTHER" id="PTHR21366:SF30">
    <property type="entry name" value="BLL2330 PROTEIN"/>
    <property type="match status" value="1"/>
</dbReference>
<dbReference type="InterPro" id="IPR050383">
    <property type="entry name" value="GlyoxalaseI/FosfomycinResist"/>
</dbReference>
<proteinExistence type="predicted"/>
<comment type="caution">
    <text evidence="2">The sequence shown here is derived from an EMBL/GenBank/DDBJ whole genome shotgun (WGS) entry which is preliminary data.</text>
</comment>
<dbReference type="OrthoDB" id="9803142at2"/>
<evidence type="ECO:0000259" key="1">
    <source>
        <dbReference type="PROSITE" id="PS51819"/>
    </source>
</evidence>
<keyword evidence="3" id="KW-1185">Reference proteome</keyword>
<dbReference type="Gene3D" id="3.10.180.10">
    <property type="entry name" value="2,3-Dihydroxybiphenyl 1,2-Dioxygenase, domain 1"/>
    <property type="match status" value="1"/>
</dbReference>
<accession>A0A2P2ECC4</accession>
<dbReference type="PANTHER" id="PTHR21366">
    <property type="entry name" value="GLYOXALASE FAMILY PROTEIN"/>
    <property type="match status" value="1"/>
</dbReference>
<sequence length="195" mass="21367">MAIDIARAADTAKALAPAPTLKGVHHSAFRCRDAEETRQFYEDILGLPLKAALVFEEEPGSGRPIPYMHLFFELGDGNYVAFFDVPEGAHSGKFKMKWGMDLHFAMEAESHEAMMAFKARLDAAGIPCFGPIDHHFVHSIYFYDPNGINVEITCRDAQHDAIMAQEAASAAEVIAAWTARTAAQKTANLAQSSKP</sequence>
<protein>
    <recommendedName>
        <fullName evidence="1">VOC domain-containing protein</fullName>
    </recommendedName>
</protein>
<feature type="domain" description="VOC" evidence="1">
    <location>
        <begin position="23"/>
        <end position="155"/>
    </location>
</feature>
<dbReference type="InterPro" id="IPR029068">
    <property type="entry name" value="Glyas_Bleomycin-R_OHBP_Dase"/>
</dbReference>
<dbReference type="PROSITE" id="PS51819">
    <property type="entry name" value="VOC"/>
    <property type="match status" value="1"/>
</dbReference>
<dbReference type="InterPro" id="IPR004360">
    <property type="entry name" value="Glyas_Fos-R_dOase_dom"/>
</dbReference>
<name>A0A2P2ECC4_9PROT</name>
<organism evidence="2 3">
    <name type="scientific">Candidatus Phycosocius bacilliformis</name>
    <dbReference type="NCBI Taxonomy" id="1445552"/>
    <lineage>
        <taxon>Bacteria</taxon>
        <taxon>Pseudomonadati</taxon>
        <taxon>Pseudomonadota</taxon>
        <taxon>Alphaproteobacteria</taxon>
        <taxon>Caulobacterales</taxon>
        <taxon>Caulobacterales incertae sedis</taxon>
        <taxon>Candidatus Phycosocius</taxon>
    </lineage>
</organism>
<evidence type="ECO:0000313" key="3">
    <source>
        <dbReference type="Proteomes" id="UP000245086"/>
    </source>
</evidence>
<gene>
    <name evidence="2" type="ORF">PbB2_02379</name>
</gene>
<dbReference type="RefSeq" id="WP_108985548.1">
    <property type="nucleotide sequence ID" value="NZ_BFBR01000007.1"/>
</dbReference>